<keyword evidence="8 18" id="KW-0784">Thiamine biosynthesis</keyword>
<keyword evidence="5 18" id="KW-0547">Nucleotide-binding</keyword>
<evidence type="ECO:0000256" key="1">
    <source>
        <dbReference type="ARBA" id="ARBA00004496"/>
    </source>
</evidence>
<evidence type="ECO:0000256" key="9">
    <source>
        <dbReference type="ARBA" id="ARBA00050570"/>
    </source>
</evidence>
<comment type="similarity">
    <text evidence="12 18">Belongs to the ThiI family.</text>
</comment>
<dbReference type="GO" id="GO:0002937">
    <property type="term" value="P:tRNA 4-thiouridine biosynthesis"/>
    <property type="evidence" value="ECO:0007669"/>
    <property type="project" value="TreeGrafter"/>
</dbReference>
<gene>
    <name evidence="18" type="primary">thiI</name>
    <name evidence="20" type="ORF">FHX40_2827</name>
</gene>
<dbReference type="FunFam" id="3.40.50.620:FF:000053">
    <property type="entry name" value="Probable tRNA sulfurtransferase"/>
    <property type="match status" value="1"/>
</dbReference>
<dbReference type="SMART" id="SM00981">
    <property type="entry name" value="THUMP"/>
    <property type="match status" value="1"/>
</dbReference>
<evidence type="ECO:0000256" key="7">
    <source>
        <dbReference type="ARBA" id="ARBA00022884"/>
    </source>
</evidence>
<dbReference type="Pfam" id="PF02568">
    <property type="entry name" value="ThiI"/>
    <property type="match status" value="1"/>
</dbReference>
<feature type="domain" description="THUMP" evidence="19">
    <location>
        <begin position="73"/>
        <end position="179"/>
    </location>
</feature>
<keyword evidence="4 18" id="KW-0808">Transferase</keyword>
<dbReference type="PANTHER" id="PTHR43209:SF1">
    <property type="entry name" value="TRNA SULFURTRANSFERASE"/>
    <property type="match status" value="1"/>
</dbReference>
<feature type="binding site" evidence="18">
    <location>
        <position position="301"/>
    </location>
    <ligand>
        <name>ATP</name>
        <dbReference type="ChEBI" id="CHEBI:30616"/>
    </ligand>
</feature>
<keyword evidence="6 18" id="KW-0067">ATP-binding</keyword>
<dbReference type="GO" id="GO:0005524">
    <property type="term" value="F:ATP binding"/>
    <property type="evidence" value="ECO:0007669"/>
    <property type="project" value="UniProtKB-UniRule"/>
</dbReference>
<dbReference type="InterPro" id="IPR049962">
    <property type="entry name" value="THUMP_ThiI"/>
</dbReference>
<dbReference type="PANTHER" id="PTHR43209">
    <property type="entry name" value="TRNA SULFURTRANSFERASE"/>
    <property type="match status" value="1"/>
</dbReference>
<evidence type="ECO:0000256" key="17">
    <source>
        <dbReference type="ARBA" id="ARBA00080570"/>
    </source>
</evidence>
<sequence length="403" mass="44727">MSLAITSALGEPCVLLKLGEVVLKGKNRELFERRLQGNIKTALREFGLKVDIRRRHGVFVLYLPEGTDPATADAVARRVTDVMGLVWVHRAWRVPKEPDAVTKAAVELLADREDVRRGASFAVRSRRRDKRFPLRSNEIDRLVGAAIVDTYGLPVNLSAPDLTVYIEVDRDEVFVFTDGLPGQGGLPVGMSGRALVLMSGGIDSPVAAYRMMRRGLRVDFLHFSGIPFTGSESIYKAYALVRRLDRFQGGSRLWVVPFGKAQQSLKASGADRLQVVAQRRLMLKTAEEMAHRINAAALITGDSLGQVSSQTLANITALDDAVDLPILRPLIGMDKTEIMAEARRIGTLEISELPDEDCCTLLTPRRAETRAKIEDLRQIERRLDAEELAVRLADSVQEYKLED</sequence>
<evidence type="ECO:0000256" key="8">
    <source>
        <dbReference type="ARBA" id="ARBA00022977"/>
    </source>
</evidence>
<evidence type="ECO:0000313" key="20">
    <source>
        <dbReference type="EMBL" id="TQM76103.1"/>
    </source>
</evidence>
<dbReference type="InterPro" id="IPR049961">
    <property type="entry name" value="ThiI_N"/>
</dbReference>
<dbReference type="GO" id="GO:0009229">
    <property type="term" value="P:thiamine diphosphate biosynthetic process"/>
    <property type="evidence" value="ECO:0007669"/>
    <property type="project" value="UniProtKB-UniRule"/>
</dbReference>
<name>A0A543IZV2_9ACTN</name>
<accession>A0A543IZV2</accession>
<dbReference type="SUPFAM" id="SSF52402">
    <property type="entry name" value="Adenine nucleotide alpha hydrolases-like"/>
    <property type="match status" value="1"/>
</dbReference>
<dbReference type="InterPro" id="IPR003720">
    <property type="entry name" value="tRNA_STrfase"/>
</dbReference>
<dbReference type="GO" id="GO:0009228">
    <property type="term" value="P:thiamine biosynthetic process"/>
    <property type="evidence" value="ECO:0007669"/>
    <property type="project" value="UniProtKB-KW"/>
</dbReference>
<evidence type="ECO:0000256" key="6">
    <source>
        <dbReference type="ARBA" id="ARBA00022840"/>
    </source>
</evidence>
<proteinExistence type="inferred from homology"/>
<keyword evidence="21" id="KW-1185">Reference proteome</keyword>
<feature type="binding site" evidence="18">
    <location>
        <begin position="222"/>
        <end position="223"/>
    </location>
    <ligand>
        <name>ATP</name>
        <dbReference type="ChEBI" id="CHEBI:30616"/>
    </ligand>
</feature>
<dbReference type="InterPro" id="IPR050102">
    <property type="entry name" value="tRNA_sulfurtransferase_ThiI"/>
</dbReference>
<reference evidence="20 21" key="1">
    <citation type="submission" date="2019-06" db="EMBL/GenBank/DDBJ databases">
        <title>Sequencing the genomes of 1000 actinobacteria strains.</title>
        <authorList>
            <person name="Klenk H.-P."/>
        </authorList>
    </citation>
    <scope>NUCLEOTIDE SEQUENCE [LARGE SCALE GENOMIC DNA]</scope>
    <source>
        <strain evidence="20 21">DSM 43186</strain>
    </source>
</reference>
<dbReference type="PROSITE" id="PS51165">
    <property type="entry name" value="THUMP"/>
    <property type="match status" value="1"/>
</dbReference>
<comment type="caution">
    <text evidence="20">The sequence shown here is derived from an EMBL/GenBank/DDBJ whole genome shotgun (WGS) entry which is preliminary data.</text>
</comment>
<comment type="pathway">
    <text evidence="18">Cofactor biosynthesis; thiamine diphosphate biosynthesis.</text>
</comment>
<evidence type="ECO:0000256" key="12">
    <source>
        <dbReference type="ARBA" id="ARBA00061472"/>
    </source>
</evidence>
<organism evidence="20 21">
    <name type="scientific">Thermopolyspora flexuosa</name>
    <dbReference type="NCBI Taxonomy" id="103836"/>
    <lineage>
        <taxon>Bacteria</taxon>
        <taxon>Bacillati</taxon>
        <taxon>Actinomycetota</taxon>
        <taxon>Actinomycetes</taxon>
        <taxon>Streptosporangiales</taxon>
        <taxon>Streptosporangiaceae</taxon>
        <taxon>Thermopolyspora</taxon>
    </lineage>
</organism>
<evidence type="ECO:0000256" key="4">
    <source>
        <dbReference type="ARBA" id="ARBA00022679"/>
    </source>
</evidence>
<dbReference type="GO" id="GO:0140741">
    <property type="term" value="F:tRNA-uracil-4 sulfurtransferase activity"/>
    <property type="evidence" value="ECO:0007669"/>
    <property type="project" value="UniProtKB-EC"/>
</dbReference>
<dbReference type="GO" id="GO:0000049">
    <property type="term" value="F:tRNA binding"/>
    <property type="evidence" value="ECO:0007669"/>
    <property type="project" value="UniProtKB-UniRule"/>
</dbReference>
<dbReference type="InterPro" id="IPR020536">
    <property type="entry name" value="ThiI_AANH"/>
</dbReference>
<comment type="function">
    <text evidence="11 18">Catalyzes the ATP-dependent transfer of a sulfur to tRNA to produce 4-thiouridine in position 8 of tRNAs, which functions as a near-UV photosensor. Also catalyzes the transfer of sulfur to the sulfur carrier protein ThiS, forming ThiS-thiocarboxylate. This is a step in the synthesis of thiazole, in the thiamine biosynthesis pathway. The sulfur is donated as persulfide by IscS.</text>
</comment>
<dbReference type="EMBL" id="VFPQ01000001">
    <property type="protein sequence ID" value="TQM76103.1"/>
    <property type="molecule type" value="Genomic_DNA"/>
</dbReference>
<dbReference type="InterPro" id="IPR054173">
    <property type="entry name" value="ThiI_fer"/>
</dbReference>
<evidence type="ECO:0000256" key="3">
    <source>
        <dbReference type="ARBA" id="ARBA00022555"/>
    </source>
</evidence>
<dbReference type="GO" id="GO:0052837">
    <property type="term" value="P:thiazole biosynthetic process"/>
    <property type="evidence" value="ECO:0007669"/>
    <property type="project" value="TreeGrafter"/>
</dbReference>
<dbReference type="Proteomes" id="UP000319213">
    <property type="component" value="Unassembled WGS sequence"/>
</dbReference>
<dbReference type="RefSeq" id="WP_142260027.1">
    <property type="nucleotide sequence ID" value="NZ_BMPV01000001.1"/>
</dbReference>
<evidence type="ECO:0000256" key="2">
    <source>
        <dbReference type="ARBA" id="ARBA00022490"/>
    </source>
</evidence>
<evidence type="ECO:0000256" key="14">
    <source>
        <dbReference type="ARBA" id="ARBA00071867"/>
    </source>
</evidence>
<dbReference type="InterPro" id="IPR014729">
    <property type="entry name" value="Rossmann-like_a/b/a_fold"/>
</dbReference>
<dbReference type="CDD" id="cd01712">
    <property type="entry name" value="PPase_ThiI"/>
    <property type="match status" value="1"/>
</dbReference>
<evidence type="ECO:0000256" key="11">
    <source>
        <dbReference type="ARBA" id="ARBA00058382"/>
    </source>
</evidence>
<dbReference type="CDD" id="cd11716">
    <property type="entry name" value="THUMP_ThiI"/>
    <property type="match status" value="1"/>
</dbReference>
<comment type="catalytic activity">
    <reaction evidence="10 18">
        <text>[ThiS sulfur-carrier protein]-C-terminal Gly-Gly-AMP + S-sulfanyl-L-cysteinyl-[cysteine desulfurase] + AH2 = [ThiS sulfur-carrier protein]-C-terminal-Gly-aminoethanethioate + L-cysteinyl-[cysteine desulfurase] + A + AMP + 2 H(+)</text>
        <dbReference type="Rhea" id="RHEA:43340"/>
        <dbReference type="Rhea" id="RHEA-COMP:12157"/>
        <dbReference type="Rhea" id="RHEA-COMP:12158"/>
        <dbReference type="Rhea" id="RHEA-COMP:12910"/>
        <dbReference type="Rhea" id="RHEA-COMP:19908"/>
        <dbReference type="ChEBI" id="CHEBI:13193"/>
        <dbReference type="ChEBI" id="CHEBI:15378"/>
        <dbReference type="ChEBI" id="CHEBI:17499"/>
        <dbReference type="ChEBI" id="CHEBI:29950"/>
        <dbReference type="ChEBI" id="CHEBI:61963"/>
        <dbReference type="ChEBI" id="CHEBI:90618"/>
        <dbReference type="ChEBI" id="CHEBI:232372"/>
        <dbReference type="ChEBI" id="CHEBI:456215"/>
    </reaction>
</comment>
<evidence type="ECO:0000259" key="19">
    <source>
        <dbReference type="PROSITE" id="PS51165"/>
    </source>
</evidence>
<dbReference type="AlphaFoldDB" id="A0A543IZV2"/>
<feature type="binding site" evidence="18">
    <location>
        <position position="310"/>
    </location>
    <ligand>
        <name>ATP</name>
        <dbReference type="ChEBI" id="CHEBI:30616"/>
    </ligand>
</feature>
<evidence type="ECO:0000256" key="15">
    <source>
        <dbReference type="ARBA" id="ARBA00075337"/>
    </source>
</evidence>
<dbReference type="SUPFAM" id="SSF143437">
    <property type="entry name" value="THUMP domain-like"/>
    <property type="match status" value="1"/>
</dbReference>
<evidence type="ECO:0000256" key="5">
    <source>
        <dbReference type="ARBA" id="ARBA00022741"/>
    </source>
</evidence>
<keyword evidence="7 18" id="KW-0694">RNA-binding</keyword>
<dbReference type="Gene3D" id="3.40.50.620">
    <property type="entry name" value="HUPs"/>
    <property type="match status" value="1"/>
</dbReference>
<dbReference type="HAMAP" id="MF_00021">
    <property type="entry name" value="ThiI"/>
    <property type="match status" value="1"/>
</dbReference>
<dbReference type="GO" id="GO:0005829">
    <property type="term" value="C:cytosol"/>
    <property type="evidence" value="ECO:0007669"/>
    <property type="project" value="TreeGrafter"/>
</dbReference>
<dbReference type="Pfam" id="PF02926">
    <property type="entry name" value="THUMP"/>
    <property type="match status" value="1"/>
</dbReference>
<feature type="binding site" evidence="18">
    <location>
        <begin position="197"/>
        <end position="198"/>
    </location>
    <ligand>
        <name>ATP</name>
        <dbReference type="ChEBI" id="CHEBI:30616"/>
    </ligand>
</feature>
<dbReference type="OrthoDB" id="9773948at2"/>
<feature type="binding site" evidence="18">
    <location>
        <position position="279"/>
    </location>
    <ligand>
        <name>ATP</name>
        <dbReference type="ChEBI" id="CHEBI:30616"/>
    </ligand>
</feature>
<dbReference type="InterPro" id="IPR004114">
    <property type="entry name" value="THUMP_dom"/>
</dbReference>
<dbReference type="Gene3D" id="3.30.2130.30">
    <property type="match status" value="1"/>
</dbReference>
<evidence type="ECO:0000256" key="13">
    <source>
        <dbReference type="ARBA" id="ARBA00066827"/>
    </source>
</evidence>
<dbReference type="UniPathway" id="UPA00060"/>
<dbReference type="GO" id="GO:0004810">
    <property type="term" value="F:CCA tRNA nucleotidyltransferase activity"/>
    <property type="evidence" value="ECO:0007669"/>
    <property type="project" value="InterPro"/>
</dbReference>
<evidence type="ECO:0000313" key="21">
    <source>
        <dbReference type="Proteomes" id="UP000319213"/>
    </source>
</evidence>
<protein>
    <recommendedName>
        <fullName evidence="14 18">Probable tRNA sulfurtransferase</fullName>
        <ecNumber evidence="13 18">2.8.1.4</ecNumber>
    </recommendedName>
    <alternativeName>
        <fullName evidence="15 18">Sulfur carrier protein ThiS sulfurtransferase</fullName>
    </alternativeName>
    <alternativeName>
        <fullName evidence="16 18">Thiamine biosynthesis protein ThiI</fullName>
    </alternativeName>
    <alternativeName>
        <fullName evidence="17 18">tRNA 4-thiouridine synthase</fullName>
    </alternativeName>
</protein>
<evidence type="ECO:0000256" key="16">
    <source>
        <dbReference type="ARBA" id="ARBA00077849"/>
    </source>
</evidence>
<keyword evidence="2 18" id="KW-0963">Cytoplasm</keyword>
<dbReference type="Pfam" id="PF22025">
    <property type="entry name" value="ThiI_fer"/>
    <property type="match status" value="1"/>
</dbReference>
<comment type="catalytic activity">
    <reaction evidence="9 18">
        <text>[ThiI sulfur-carrier protein]-S-sulfanyl-L-cysteine + a uridine in tRNA + 2 reduced [2Fe-2S]-[ferredoxin] + ATP + H(+) = [ThiI sulfur-carrier protein]-L-cysteine + a 4-thiouridine in tRNA + 2 oxidized [2Fe-2S]-[ferredoxin] + AMP + diphosphate</text>
        <dbReference type="Rhea" id="RHEA:24176"/>
        <dbReference type="Rhea" id="RHEA-COMP:10000"/>
        <dbReference type="Rhea" id="RHEA-COMP:10001"/>
        <dbReference type="Rhea" id="RHEA-COMP:13337"/>
        <dbReference type="Rhea" id="RHEA-COMP:13338"/>
        <dbReference type="Rhea" id="RHEA-COMP:13339"/>
        <dbReference type="Rhea" id="RHEA-COMP:13340"/>
        <dbReference type="ChEBI" id="CHEBI:15378"/>
        <dbReference type="ChEBI" id="CHEBI:29950"/>
        <dbReference type="ChEBI" id="CHEBI:30616"/>
        <dbReference type="ChEBI" id="CHEBI:33019"/>
        <dbReference type="ChEBI" id="CHEBI:33737"/>
        <dbReference type="ChEBI" id="CHEBI:33738"/>
        <dbReference type="ChEBI" id="CHEBI:61963"/>
        <dbReference type="ChEBI" id="CHEBI:65315"/>
        <dbReference type="ChEBI" id="CHEBI:136798"/>
        <dbReference type="ChEBI" id="CHEBI:456215"/>
        <dbReference type="EC" id="2.8.1.4"/>
    </reaction>
</comment>
<dbReference type="EC" id="2.8.1.4" evidence="13 18"/>
<evidence type="ECO:0000256" key="18">
    <source>
        <dbReference type="HAMAP-Rule" id="MF_00021"/>
    </source>
</evidence>
<comment type="subcellular location">
    <subcellularLocation>
        <location evidence="1 18">Cytoplasm</location>
    </subcellularLocation>
</comment>
<keyword evidence="3 18" id="KW-0820">tRNA-binding</keyword>
<dbReference type="NCBIfam" id="TIGR00342">
    <property type="entry name" value="tRNA uracil 4-sulfurtransferase ThiI"/>
    <property type="match status" value="1"/>
</dbReference>
<evidence type="ECO:0000256" key="10">
    <source>
        <dbReference type="ARBA" id="ARBA00052330"/>
    </source>
</evidence>